<organism evidence="2 3">
    <name type="scientific">Xanthomonas campestris pv. badrii</name>
    <dbReference type="NCBI Taxonomy" id="149696"/>
    <lineage>
        <taxon>Bacteria</taxon>
        <taxon>Pseudomonadati</taxon>
        <taxon>Pseudomonadota</taxon>
        <taxon>Gammaproteobacteria</taxon>
        <taxon>Lysobacterales</taxon>
        <taxon>Lysobacteraceae</taxon>
        <taxon>Xanthomonas</taxon>
    </lineage>
</organism>
<evidence type="ECO:0000259" key="1">
    <source>
        <dbReference type="Pfam" id="PF01610"/>
    </source>
</evidence>
<evidence type="ECO:0000313" key="2">
    <source>
        <dbReference type="EMBL" id="QJD66502.1"/>
    </source>
</evidence>
<dbReference type="Pfam" id="PF01610">
    <property type="entry name" value="DDE_Tnp_ISL3"/>
    <property type="match status" value="1"/>
</dbReference>
<name>A0A7Z2V840_XANCA</name>
<dbReference type="InterPro" id="IPR002560">
    <property type="entry name" value="Transposase_DDE"/>
</dbReference>
<accession>A0A7Z2V840</accession>
<gene>
    <name evidence="2" type="ORF">HG421_01380</name>
</gene>
<proteinExistence type="predicted"/>
<reference evidence="2 3" key="1">
    <citation type="submission" date="2020-04" db="EMBL/GenBank/DDBJ databases">
        <title>Genome-Wide Identification of 5-Methylcytosine Sites in Bacterial Genomes By High-Throughput Sequencing of MspJI Restriction Fragments.</title>
        <authorList>
            <person name="Wu V."/>
        </authorList>
    </citation>
    <scope>NUCLEOTIDE SEQUENCE [LARGE SCALE GENOMIC DNA]</scope>
    <source>
        <strain evidence="2 3">NEB122</strain>
    </source>
</reference>
<feature type="domain" description="Transposase IS204/IS1001/IS1096/IS1165 DDE" evidence="1">
    <location>
        <begin position="2"/>
        <end position="40"/>
    </location>
</feature>
<dbReference type="EMBL" id="CP051651">
    <property type="protein sequence ID" value="QJD66502.1"/>
    <property type="molecule type" value="Genomic_DNA"/>
</dbReference>
<sequence>MAVMHMWRPFRSSVGKNPPNPSIVFDKFHIMRHLSEEFLKLKIIASFLPPLPENARLRPQ</sequence>
<reference evidence="2 3" key="2">
    <citation type="submission" date="2020-04" db="EMBL/GenBank/DDBJ databases">
        <authorList>
            <person name="Fomenkov A."/>
            <person name="Anton B.P."/>
            <person name="Roberts R.J."/>
        </authorList>
    </citation>
    <scope>NUCLEOTIDE SEQUENCE [LARGE SCALE GENOMIC DNA]</scope>
    <source>
        <strain evidence="2 3">NEB122</strain>
    </source>
</reference>
<dbReference type="Proteomes" id="UP000503498">
    <property type="component" value="Chromosome"/>
</dbReference>
<evidence type="ECO:0000313" key="3">
    <source>
        <dbReference type="Proteomes" id="UP000503498"/>
    </source>
</evidence>
<protein>
    <submittedName>
        <fullName evidence="2">Transposase</fullName>
    </submittedName>
</protein>
<dbReference type="AlphaFoldDB" id="A0A7Z2V840"/>